<accession>A0A1E7ZEY4</accession>
<feature type="chain" id="PRO_5009209857" description="DUF192 domain-containing protein" evidence="1">
    <location>
        <begin position="20"/>
        <end position="148"/>
    </location>
</feature>
<comment type="caution">
    <text evidence="2">The sequence shown here is derived from an EMBL/GenBank/DDBJ whole genome shotgun (WGS) entry which is preliminary data.</text>
</comment>
<evidence type="ECO:0000313" key="3">
    <source>
        <dbReference type="Proteomes" id="UP000175691"/>
    </source>
</evidence>
<dbReference type="PANTHER" id="PTHR37953">
    <property type="entry name" value="UPF0127 PROTEIN MJ1496"/>
    <property type="match status" value="1"/>
</dbReference>
<gene>
    <name evidence="2" type="ORF">BFC18_05130</name>
</gene>
<dbReference type="PANTHER" id="PTHR37953:SF1">
    <property type="entry name" value="UPF0127 PROTEIN MJ1496"/>
    <property type="match status" value="1"/>
</dbReference>
<evidence type="ECO:0008006" key="4">
    <source>
        <dbReference type="Google" id="ProtNLM"/>
    </source>
</evidence>
<keyword evidence="3" id="KW-1185">Reference proteome</keyword>
<protein>
    <recommendedName>
        <fullName evidence="4">DUF192 domain-containing protein</fullName>
    </recommendedName>
</protein>
<organism evidence="2 3">
    <name type="scientific">Alteromonas confluentis</name>
    <dbReference type="NCBI Taxonomy" id="1656094"/>
    <lineage>
        <taxon>Bacteria</taxon>
        <taxon>Pseudomonadati</taxon>
        <taxon>Pseudomonadota</taxon>
        <taxon>Gammaproteobacteria</taxon>
        <taxon>Alteromonadales</taxon>
        <taxon>Alteromonadaceae</taxon>
        <taxon>Alteromonas/Salinimonas group</taxon>
        <taxon>Alteromonas</taxon>
    </lineage>
</organism>
<feature type="signal peptide" evidence="1">
    <location>
        <begin position="1"/>
        <end position="19"/>
    </location>
</feature>
<proteinExistence type="predicted"/>
<dbReference type="STRING" id="1656094.BFC18_05130"/>
<evidence type="ECO:0000256" key="1">
    <source>
        <dbReference type="SAM" id="SignalP"/>
    </source>
</evidence>
<keyword evidence="1" id="KW-0732">Signal</keyword>
<name>A0A1E7ZEY4_9ALTE</name>
<sequence length="148" mass="16262">MKPLMVLRNLMLVSCLALAACQSAADEPVTFEQATIVAGGKSLSVEYAKTFEQRAQGLMFRKSLCDDCGMLFRFNPARMASMWMKNTFVPLDVAFIDGNGVITDIKPLEPHDLTSVGSSKAVEFALEMNQGWFAANNISVGDQIKINY</sequence>
<dbReference type="PROSITE" id="PS51257">
    <property type="entry name" value="PROKAR_LIPOPROTEIN"/>
    <property type="match status" value="1"/>
</dbReference>
<dbReference type="Gene3D" id="2.60.120.1140">
    <property type="entry name" value="Protein of unknown function DUF192"/>
    <property type="match status" value="1"/>
</dbReference>
<evidence type="ECO:0000313" key="2">
    <source>
        <dbReference type="EMBL" id="OFC72085.1"/>
    </source>
</evidence>
<dbReference type="AlphaFoldDB" id="A0A1E7ZEY4"/>
<dbReference type="InterPro" id="IPR003795">
    <property type="entry name" value="DUF192"/>
</dbReference>
<dbReference type="EMBL" id="MDHN01000008">
    <property type="protein sequence ID" value="OFC72085.1"/>
    <property type="molecule type" value="Genomic_DNA"/>
</dbReference>
<reference evidence="2 3" key="1">
    <citation type="submission" date="2016-08" db="EMBL/GenBank/DDBJ databases">
        <authorList>
            <person name="Seilhamer J.J."/>
        </authorList>
    </citation>
    <scope>NUCLEOTIDE SEQUENCE [LARGE SCALE GENOMIC DNA]</scope>
    <source>
        <strain evidence="2 3">KCTC 42603</strain>
    </source>
</reference>
<dbReference type="InterPro" id="IPR038695">
    <property type="entry name" value="Saro_0823-like_sf"/>
</dbReference>
<dbReference type="RefSeq" id="WP_070123867.1">
    <property type="nucleotide sequence ID" value="NZ_MDHN01000008.1"/>
</dbReference>
<dbReference type="Pfam" id="PF02643">
    <property type="entry name" value="DUF192"/>
    <property type="match status" value="1"/>
</dbReference>
<dbReference type="OrthoDB" id="5526466at2"/>
<dbReference type="Proteomes" id="UP000175691">
    <property type="component" value="Unassembled WGS sequence"/>
</dbReference>